<dbReference type="Pfam" id="PF01878">
    <property type="entry name" value="EVE"/>
    <property type="match status" value="1"/>
</dbReference>
<protein>
    <recommendedName>
        <fullName evidence="3">EVE domain-containing protein</fullName>
    </recommendedName>
</protein>
<evidence type="ECO:0000256" key="2">
    <source>
        <dbReference type="ARBA" id="ARBA00023242"/>
    </source>
</evidence>
<sequence>MVGRWLLKTKPEKWSWDHQEANGGISQSDGVRNVQAQKHLRAMEQGDLCFFYHSGSKGKEIVGIVHVSKPFYPDPSDASDKNGMVNVEAVFKFSQPVSLIRLKQEDGLNNCIMFRQPRLSVLPVTSSEWVLICKLRGDTEASAVSTNSQLGFSLDTNVSTV</sequence>
<dbReference type="OMA" id="EPSEWSW"/>
<dbReference type="SUPFAM" id="SSF88697">
    <property type="entry name" value="PUA domain-like"/>
    <property type="match status" value="1"/>
</dbReference>
<comment type="subcellular location">
    <subcellularLocation>
        <location evidence="1">Nucleus</location>
    </subcellularLocation>
</comment>
<keyword evidence="2" id="KW-0539">Nucleus</keyword>
<dbReference type="OrthoDB" id="41445at2759"/>
<reference evidence="4" key="1">
    <citation type="submission" date="2021-08" db="EMBL/GenBank/DDBJ databases">
        <title>WGS assembly of Ceratopteris richardii.</title>
        <authorList>
            <person name="Marchant D.B."/>
            <person name="Chen G."/>
            <person name="Jenkins J."/>
            <person name="Shu S."/>
            <person name="Leebens-Mack J."/>
            <person name="Grimwood J."/>
            <person name="Schmutz J."/>
            <person name="Soltis P."/>
            <person name="Soltis D."/>
            <person name="Chen Z.-H."/>
        </authorList>
    </citation>
    <scope>NUCLEOTIDE SEQUENCE</scope>
    <source>
        <strain evidence="4">Whitten #5841</strain>
        <tissue evidence="4">Leaf</tissue>
    </source>
</reference>
<dbReference type="PANTHER" id="PTHR14087:SF8">
    <property type="entry name" value="OS03G0676100 PROTEIN"/>
    <property type="match status" value="1"/>
</dbReference>
<feature type="domain" description="EVE" evidence="3">
    <location>
        <begin position="5"/>
        <end position="135"/>
    </location>
</feature>
<dbReference type="InterPro" id="IPR015947">
    <property type="entry name" value="PUA-like_sf"/>
</dbReference>
<dbReference type="InterPro" id="IPR047197">
    <property type="entry name" value="THYN1-like_EVE"/>
</dbReference>
<accession>A0A8T2SPP5</accession>
<dbReference type="GO" id="GO:0005634">
    <property type="term" value="C:nucleus"/>
    <property type="evidence" value="ECO:0007669"/>
    <property type="project" value="UniProtKB-SubCell"/>
</dbReference>
<dbReference type="EMBL" id="CM035424">
    <property type="protein sequence ID" value="KAH7352628.1"/>
    <property type="molecule type" value="Genomic_DNA"/>
</dbReference>
<dbReference type="CDD" id="cd21133">
    <property type="entry name" value="EVE"/>
    <property type="match status" value="1"/>
</dbReference>
<evidence type="ECO:0000313" key="4">
    <source>
        <dbReference type="EMBL" id="KAH7352628.1"/>
    </source>
</evidence>
<dbReference type="InterPro" id="IPR002740">
    <property type="entry name" value="EVE_domain"/>
</dbReference>
<comment type="caution">
    <text evidence="4">The sequence shown here is derived from an EMBL/GenBank/DDBJ whole genome shotgun (WGS) entry which is preliminary data.</text>
</comment>
<organism evidence="4 5">
    <name type="scientific">Ceratopteris richardii</name>
    <name type="common">Triangle waterfern</name>
    <dbReference type="NCBI Taxonomy" id="49495"/>
    <lineage>
        <taxon>Eukaryota</taxon>
        <taxon>Viridiplantae</taxon>
        <taxon>Streptophyta</taxon>
        <taxon>Embryophyta</taxon>
        <taxon>Tracheophyta</taxon>
        <taxon>Polypodiopsida</taxon>
        <taxon>Polypodiidae</taxon>
        <taxon>Polypodiales</taxon>
        <taxon>Pteridineae</taxon>
        <taxon>Pteridaceae</taxon>
        <taxon>Parkerioideae</taxon>
        <taxon>Ceratopteris</taxon>
    </lineage>
</organism>
<dbReference type="Gene3D" id="3.10.590.10">
    <property type="entry name" value="ph1033 like domains"/>
    <property type="match status" value="1"/>
</dbReference>
<evidence type="ECO:0000256" key="1">
    <source>
        <dbReference type="ARBA" id="ARBA00004123"/>
    </source>
</evidence>
<dbReference type="InterPro" id="IPR052181">
    <property type="entry name" value="5hmC_binding"/>
</dbReference>
<evidence type="ECO:0000313" key="5">
    <source>
        <dbReference type="Proteomes" id="UP000825935"/>
    </source>
</evidence>
<gene>
    <name evidence="4" type="ORF">KP509_19G054800</name>
</gene>
<name>A0A8T2SPP5_CERRI</name>
<dbReference type="PANTHER" id="PTHR14087">
    <property type="entry name" value="THYMOCYTE NUCLEAR PROTEIN 1"/>
    <property type="match status" value="1"/>
</dbReference>
<evidence type="ECO:0000259" key="3">
    <source>
        <dbReference type="Pfam" id="PF01878"/>
    </source>
</evidence>
<proteinExistence type="predicted"/>
<dbReference type="Proteomes" id="UP000825935">
    <property type="component" value="Chromosome 19"/>
</dbReference>
<keyword evidence="5" id="KW-1185">Reference proteome</keyword>
<dbReference type="AlphaFoldDB" id="A0A8T2SPP5"/>